<feature type="domain" description="4Fe-4S ferredoxin-type" evidence="7">
    <location>
        <begin position="130"/>
        <end position="164"/>
    </location>
</feature>
<feature type="domain" description="4Fe-4S ferredoxin-type" evidence="7">
    <location>
        <begin position="280"/>
        <end position="310"/>
    </location>
</feature>
<evidence type="ECO:0000256" key="4">
    <source>
        <dbReference type="ARBA" id="ARBA00023014"/>
    </source>
</evidence>
<dbReference type="RefSeq" id="WP_121242949.1">
    <property type="nucleotide sequence ID" value="NZ_BHVV01000008.1"/>
</dbReference>
<dbReference type="SUPFAM" id="SSF54862">
    <property type="entry name" value="4Fe-4S ferredoxins"/>
    <property type="match status" value="1"/>
</dbReference>
<evidence type="ECO:0000256" key="5">
    <source>
        <dbReference type="SAM" id="MobiDB-lite"/>
    </source>
</evidence>
<dbReference type="InterPro" id="IPR017900">
    <property type="entry name" value="4Fe4S_Fe_S_CS"/>
</dbReference>
<keyword evidence="6" id="KW-1133">Transmembrane helix</keyword>
<organism evidence="8 9">
    <name type="scientific">Sulfurisoma sediminicola</name>
    <dbReference type="NCBI Taxonomy" id="1381557"/>
    <lineage>
        <taxon>Bacteria</taxon>
        <taxon>Pseudomonadati</taxon>
        <taxon>Pseudomonadota</taxon>
        <taxon>Betaproteobacteria</taxon>
        <taxon>Nitrosomonadales</taxon>
        <taxon>Sterolibacteriaceae</taxon>
        <taxon>Sulfurisoma</taxon>
    </lineage>
</organism>
<dbReference type="OrthoDB" id="9808559at2"/>
<keyword evidence="6" id="KW-0812">Transmembrane</keyword>
<keyword evidence="3" id="KW-0408">Iron</keyword>
<dbReference type="GO" id="GO:0051539">
    <property type="term" value="F:4 iron, 4 sulfur cluster binding"/>
    <property type="evidence" value="ECO:0007669"/>
    <property type="project" value="UniProtKB-KW"/>
</dbReference>
<dbReference type="PROSITE" id="PS51379">
    <property type="entry name" value="4FE4S_FER_2"/>
    <property type="match status" value="3"/>
</dbReference>
<keyword evidence="6" id="KW-0472">Membrane</keyword>
<dbReference type="InterPro" id="IPR050157">
    <property type="entry name" value="PSI_iron-sulfur_center"/>
</dbReference>
<keyword evidence="1" id="KW-0004">4Fe-4S</keyword>
<dbReference type="GO" id="GO:0046872">
    <property type="term" value="F:metal ion binding"/>
    <property type="evidence" value="ECO:0007669"/>
    <property type="project" value="UniProtKB-KW"/>
</dbReference>
<proteinExistence type="predicted"/>
<feature type="domain" description="4Fe-4S ferredoxin-type" evidence="7">
    <location>
        <begin position="93"/>
        <end position="123"/>
    </location>
</feature>
<evidence type="ECO:0000313" key="8">
    <source>
        <dbReference type="EMBL" id="RLJ62699.1"/>
    </source>
</evidence>
<feature type="compositionally biased region" description="Low complexity" evidence="5">
    <location>
        <begin position="9"/>
        <end position="22"/>
    </location>
</feature>
<reference evidence="8 9" key="1">
    <citation type="submission" date="2018-10" db="EMBL/GenBank/DDBJ databases">
        <title>Genomic Encyclopedia of Type Strains, Phase IV (KMG-IV): sequencing the most valuable type-strain genomes for metagenomic binning, comparative biology and taxonomic classification.</title>
        <authorList>
            <person name="Goeker M."/>
        </authorList>
    </citation>
    <scope>NUCLEOTIDE SEQUENCE [LARGE SCALE GENOMIC DNA]</scope>
    <source>
        <strain evidence="8 9">DSM 26916</strain>
    </source>
</reference>
<dbReference type="InterPro" id="IPR017896">
    <property type="entry name" value="4Fe4S_Fe-S-bd"/>
</dbReference>
<dbReference type="EMBL" id="RCCI01000007">
    <property type="protein sequence ID" value="RLJ62699.1"/>
    <property type="molecule type" value="Genomic_DNA"/>
</dbReference>
<comment type="caution">
    <text evidence="8">The sequence shown here is derived from an EMBL/GenBank/DDBJ whole genome shotgun (WGS) entry which is preliminary data.</text>
</comment>
<dbReference type="PANTHER" id="PTHR24960:SF79">
    <property type="entry name" value="PHOTOSYSTEM I IRON-SULFUR CENTER"/>
    <property type="match status" value="1"/>
</dbReference>
<sequence length="315" mass="33698">MSDEEQLPDDSAAPDSPSPAAAKKVPEGDPKVVQGKHSAGGGGTPPLSKERRQQARRRVLRTILLTGGVMGAALSGFLPLVYAQKQRLRPPGALDEKDFLSSCIKCGQCVQVCPVSAIKLADLVDGFGVGTPYIDARSQACDFSCDAVQCILACPTGSLTYHKPEFLSVRAGAALAAKPILLAKEKDAEPTLNLNERIGVARLTRPEACLAIQGKGFKGQARGSNFKGRMRYMSVNRWKPIKITEHPYDVAECDLCARECPVKGAISIETVFAPDGSKRKSPVVHEPCVGCGVCEMICPVESAAIEIVPREVWKT</sequence>
<dbReference type="PANTHER" id="PTHR24960">
    <property type="entry name" value="PHOTOSYSTEM I IRON-SULFUR CENTER-RELATED"/>
    <property type="match status" value="1"/>
</dbReference>
<dbReference type="Proteomes" id="UP000268908">
    <property type="component" value="Unassembled WGS sequence"/>
</dbReference>
<feature type="transmembrane region" description="Helical" evidence="6">
    <location>
        <begin position="59"/>
        <end position="82"/>
    </location>
</feature>
<evidence type="ECO:0000256" key="2">
    <source>
        <dbReference type="ARBA" id="ARBA00022723"/>
    </source>
</evidence>
<dbReference type="AlphaFoldDB" id="A0A497X920"/>
<name>A0A497X920_9PROT</name>
<protein>
    <submittedName>
        <fullName evidence="8">Ferredoxin-type protein NapG</fullName>
    </submittedName>
</protein>
<evidence type="ECO:0000256" key="1">
    <source>
        <dbReference type="ARBA" id="ARBA00022485"/>
    </source>
</evidence>
<evidence type="ECO:0000259" key="7">
    <source>
        <dbReference type="PROSITE" id="PS51379"/>
    </source>
</evidence>
<dbReference type="Gene3D" id="3.30.70.20">
    <property type="match status" value="2"/>
</dbReference>
<keyword evidence="2" id="KW-0479">Metal-binding</keyword>
<dbReference type="PROSITE" id="PS00198">
    <property type="entry name" value="4FE4S_FER_1"/>
    <property type="match status" value="2"/>
</dbReference>
<keyword evidence="9" id="KW-1185">Reference proteome</keyword>
<dbReference type="Pfam" id="PF12838">
    <property type="entry name" value="Fer4_7"/>
    <property type="match status" value="2"/>
</dbReference>
<gene>
    <name evidence="8" type="ORF">DFR35_2515</name>
</gene>
<dbReference type="CDD" id="cd16373">
    <property type="entry name" value="DMSOR_beta_like"/>
    <property type="match status" value="1"/>
</dbReference>
<evidence type="ECO:0000256" key="3">
    <source>
        <dbReference type="ARBA" id="ARBA00023004"/>
    </source>
</evidence>
<accession>A0A497X920</accession>
<evidence type="ECO:0000313" key="9">
    <source>
        <dbReference type="Proteomes" id="UP000268908"/>
    </source>
</evidence>
<feature type="region of interest" description="Disordered" evidence="5">
    <location>
        <begin position="1"/>
        <end position="53"/>
    </location>
</feature>
<keyword evidence="4" id="KW-0411">Iron-sulfur</keyword>
<evidence type="ECO:0000256" key="6">
    <source>
        <dbReference type="SAM" id="Phobius"/>
    </source>
</evidence>